<reference evidence="1" key="2">
    <citation type="journal article" date="2015" name="Data Brief">
        <title>Shoot transcriptome of the giant reed, Arundo donax.</title>
        <authorList>
            <person name="Barrero R.A."/>
            <person name="Guerrero F.D."/>
            <person name="Moolhuijzen P."/>
            <person name="Goolsby J.A."/>
            <person name="Tidwell J."/>
            <person name="Bellgard S.E."/>
            <person name="Bellgard M.I."/>
        </authorList>
    </citation>
    <scope>NUCLEOTIDE SEQUENCE</scope>
    <source>
        <tissue evidence="1">Shoot tissue taken approximately 20 cm above the soil surface</tissue>
    </source>
</reference>
<reference evidence="1" key="1">
    <citation type="submission" date="2014-09" db="EMBL/GenBank/DDBJ databases">
        <authorList>
            <person name="Magalhaes I.L.F."/>
            <person name="Oliveira U."/>
            <person name="Santos F.R."/>
            <person name="Vidigal T.H.D.A."/>
            <person name="Brescovit A.D."/>
            <person name="Santos A.J."/>
        </authorList>
    </citation>
    <scope>NUCLEOTIDE SEQUENCE</scope>
    <source>
        <tissue evidence="1">Shoot tissue taken approximately 20 cm above the soil surface</tissue>
    </source>
</reference>
<dbReference type="EMBL" id="GBRH01277184">
    <property type="protein sequence ID" value="JAD20711.1"/>
    <property type="molecule type" value="Transcribed_RNA"/>
</dbReference>
<organism evidence="1">
    <name type="scientific">Arundo donax</name>
    <name type="common">Giant reed</name>
    <name type="synonym">Donax arundinaceus</name>
    <dbReference type="NCBI Taxonomy" id="35708"/>
    <lineage>
        <taxon>Eukaryota</taxon>
        <taxon>Viridiplantae</taxon>
        <taxon>Streptophyta</taxon>
        <taxon>Embryophyta</taxon>
        <taxon>Tracheophyta</taxon>
        <taxon>Spermatophyta</taxon>
        <taxon>Magnoliopsida</taxon>
        <taxon>Liliopsida</taxon>
        <taxon>Poales</taxon>
        <taxon>Poaceae</taxon>
        <taxon>PACMAD clade</taxon>
        <taxon>Arundinoideae</taxon>
        <taxon>Arundineae</taxon>
        <taxon>Arundo</taxon>
    </lineage>
</organism>
<evidence type="ECO:0000313" key="1">
    <source>
        <dbReference type="EMBL" id="JAD20711.1"/>
    </source>
</evidence>
<protein>
    <submittedName>
        <fullName evidence="1">Uncharacterized protein</fullName>
    </submittedName>
</protein>
<accession>A0A0A8Y366</accession>
<sequence>MQVDAIIVPLCIDSAQNLSNFKHKNRQPIRSRWSFILIAFHF</sequence>
<dbReference type="AlphaFoldDB" id="A0A0A8Y366"/>
<name>A0A0A8Y366_ARUDO</name>
<proteinExistence type="predicted"/>